<keyword evidence="2" id="KW-0472">Membrane</keyword>
<accession>A0A2T0S8S4</accession>
<dbReference type="Pfam" id="PF04341">
    <property type="entry name" value="DUF485"/>
    <property type="match status" value="1"/>
</dbReference>
<dbReference type="EMBL" id="PVTF01000025">
    <property type="protein sequence ID" value="PRY29713.1"/>
    <property type="molecule type" value="Genomic_DNA"/>
</dbReference>
<feature type="transmembrane region" description="Helical" evidence="2">
    <location>
        <begin position="61"/>
        <end position="82"/>
    </location>
</feature>
<name>A0A2T0S8S4_9PSEU</name>
<gene>
    <name evidence="3" type="ORF">CLV43_12562</name>
</gene>
<dbReference type="PANTHER" id="PTHR38441">
    <property type="entry name" value="INTEGRAL MEMBRANE PROTEIN-RELATED"/>
    <property type="match status" value="1"/>
</dbReference>
<protein>
    <submittedName>
        <fullName evidence="3">Uncharacterized membrane protein (DUF485 family)</fullName>
    </submittedName>
</protein>
<dbReference type="InterPro" id="IPR007436">
    <property type="entry name" value="DUF485"/>
</dbReference>
<feature type="compositionally biased region" description="Polar residues" evidence="1">
    <location>
        <begin position="11"/>
        <end position="20"/>
    </location>
</feature>
<dbReference type="OrthoDB" id="3543412at2"/>
<keyword evidence="2" id="KW-1133">Transmembrane helix</keyword>
<sequence length="143" mass="15783">MTKAVPHPLETRQTPNSTPNRGRGFATFDEPGKTLLVDDEGYPDFVAIQQTEEFAALRRSALVFIFPATALFLTWYLTYVVASAYAHDLMSMKVVGVVNVGIVVGLLQFVSTIVLTLSYARYARRRLDPQASAVRGLAESVED</sequence>
<dbReference type="RefSeq" id="WP_106196878.1">
    <property type="nucleotide sequence ID" value="NZ_PVTF01000025.1"/>
</dbReference>
<proteinExistence type="predicted"/>
<comment type="caution">
    <text evidence="3">The sequence shown here is derived from an EMBL/GenBank/DDBJ whole genome shotgun (WGS) entry which is preliminary data.</text>
</comment>
<feature type="transmembrane region" description="Helical" evidence="2">
    <location>
        <begin position="94"/>
        <end position="117"/>
    </location>
</feature>
<dbReference type="Proteomes" id="UP000239494">
    <property type="component" value="Unassembled WGS sequence"/>
</dbReference>
<reference evidence="3 4" key="1">
    <citation type="submission" date="2018-03" db="EMBL/GenBank/DDBJ databases">
        <title>Genomic Encyclopedia of Archaeal and Bacterial Type Strains, Phase II (KMG-II): from individual species to whole genera.</title>
        <authorList>
            <person name="Goeker M."/>
        </authorList>
    </citation>
    <scope>NUCLEOTIDE SEQUENCE [LARGE SCALE GENOMIC DNA]</scope>
    <source>
        <strain evidence="3 4">DSM 44720</strain>
    </source>
</reference>
<keyword evidence="4" id="KW-1185">Reference proteome</keyword>
<dbReference type="PANTHER" id="PTHR38441:SF1">
    <property type="entry name" value="MEMBRANE PROTEIN"/>
    <property type="match status" value="1"/>
</dbReference>
<dbReference type="AlphaFoldDB" id="A0A2T0S8S4"/>
<keyword evidence="2" id="KW-0812">Transmembrane</keyword>
<evidence type="ECO:0000313" key="3">
    <source>
        <dbReference type="EMBL" id="PRY29713.1"/>
    </source>
</evidence>
<organism evidence="3 4">
    <name type="scientific">Umezawaea tangerina</name>
    <dbReference type="NCBI Taxonomy" id="84725"/>
    <lineage>
        <taxon>Bacteria</taxon>
        <taxon>Bacillati</taxon>
        <taxon>Actinomycetota</taxon>
        <taxon>Actinomycetes</taxon>
        <taxon>Pseudonocardiales</taxon>
        <taxon>Pseudonocardiaceae</taxon>
        <taxon>Umezawaea</taxon>
    </lineage>
</organism>
<evidence type="ECO:0000313" key="4">
    <source>
        <dbReference type="Proteomes" id="UP000239494"/>
    </source>
</evidence>
<evidence type="ECO:0000256" key="2">
    <source>
        <dbReference type="SAM" id="Phobius"/>
    </source>
</evidence>
<evidence type="ECO:0000256" key="1">
    <source>
        <dbReference type="SAM" id="MobiDB-lite"/>
    </source>
</evidence>
<feature type="region of interest" description="Disordered" evidence="1">
    <location>
        <begin position="1"/>
        <end position="24"/>
    </location>
</feature>